<organism evidence="2 3">
    <name type="scientific">Sphingomonas rubra</name>
    <dbReference type="NCBI Taxonomy" id="634430"/>
    <lineage>
        <taxon>Bacteria</taxon>
        <taxon>Pseudomonadati</taxon>
        <taxon>Pseudomonadota</taxon>
        <taxon>Alphaproteobacteria</taxon>
        <taxon>Sphingomonadales</taxon>
        <taxon>Sphingomonadaceae</taxon>
        <taxon>Sphingomonas</taxon>
    </lineage>
</organism>
<evidence type="ECO:0008006" key="4">
    <source>
        <dbReference type="Google" id="ProtNLM"/>
    </source>
</evidence>
<proteinExistence type="predicted"/>
<feature type="chain" id="PRO_5011688026" description="Porin" evidence="1">
    <location>
        <begin position="20"/>
        <end position="241"/>
    </location>
</feature>
<protein>
    <recommendedName>
        <fullName evidence="4">Porin</fullName>
    </recommendedName>
</protein>
<evidence type="ECO:0000313" key="3">
    <source>
        <dbReference type="Proteomes" id="UP000199586"/>
    </source>
</evidence>
<dbReference type="Proteomes" id="UP000199586">
    <property type="component" value="Unassembled WGS sequence"/>
</dbReference>
<keyword evidence="3" id="KW-1185">Reference proteome</keyword>
<dbReference type="STRING" id="634430.SAMN04488241_101301"/>
<accession>A0A1I5PY46</accession>
<evidence type="ECO:0000256" key="1">
    <source>
        <dbReference type="SAM" id="SignalP"/>
    </source>
</evidence>
<gene>
    <name evidence="2" type="ORF">SAMN04488241_101301</name>
</gene>
<dbReference type="Pfam" id="PF09694">
    <property type="entry name" value="Gcw_chp"/>
    <property type="match status" value="1"/>
</dbReference>
<dbReference type="EMBL" id="FOXP01000001">
    <property type="protein sequence ID" value="SFP38690.1"/>
    <property type="molecule type" value="Genomic_DNA"/>
</dbReference>
<dbReference type="OrthoDB" id="7503770at2"/>
<dbReference type="RefSeq" id="WP_093330354.1">
    <property type="nucleotide sequence ID" value="NZ_FOXP01000001.1"/>
</dbReference>
<dbReference type="InterPro" id="IPR010239">
    <property type="entry name" value="CHP02001"/>
</dbReference>
<sequence length="241" mass="24901">MRIVPAVATLLLVSAPATAQTLRGGVEATNDEVRRGLSWSQGRASISADAAATIGPVDASVRVAALRGSARHADADGVADLTLGTGWDLGTVRLRATGIGHLFFNADSKMDYAELGGSASYSLGPARVTAGALYAPSQDAIGGSNLYLYAGADAGIPGTPLTAVAQLGRSSGEVDDPVRAQRLRPGGRYVDWRLGVEHRSGPVTLGLDYLGTDVARRDAFGPFANGAHVGDRLVGRARFDF</sequence>
<evidence type="ECO:0000313" key="2">
    <source>
        <dbReference type="EMBL" id="SFP38690.1"/>
    </source>
</evidence>
<dbReference type="AlphaFoldDB" id="A0A1I5PY46"/>
<feature type="signal peptide" evidence="1">
    <location>
        <begin position="1"/>
        <end position="19"/>
    </location>
</feature>
<keyword evidence="1" id="KW-0732">Signal</keyword>
<reference evidence="2 3" key="1">
    <citation type="submission" date="2016-10" db="EMBL/GenBank/DDBJ databases">
        <authorList>
            <person name="de Groot N.N."/>
        </authorList>
    </citation>
    <scope>NUCLEOTIDE SEQUENCE [LARGE SCALE GENOMIC DNA]</scope>
    <source>
        <strain evidence="2 3">CGMCC 1.9113</strain>
    </source>
</reference>
<name>A0A1I5PY46_9SPHN</name>